<dbReference type="RefSeq" id="WP_101531935.1">
    <property type="nucleotide sequence ID" value="NZ_JBFHIU010000149.1"/>
</dbReference>
<organism evidence="2 3">
    <name type="scientific">Cohaesibacter celericrescens</name>
    <dbReference type="NCBI Taxonomy" id="2067669"/>
    <lineage>
        <taxon>Bacteria</taxon>
        <taxon>Pseudomonadati</taxon>
        <taxon>Pseudomonadota</taxon>
        <taxon>Alphaproteobacteria</taxon>
        <taxon>Hyphomicrobiales</taxon>
        <taxon>Cohaesibacteraceae</taxon>
    </lineage>
</organism>
<feature type="region of interest" description="Disordered" evidence="1">
    <location>
        <begin position="1"/>
        <end position="105"/>
    </location>
</feature>
<evidence type="ECO:0000313" key="3">
    <source>
        <dbReference type="Proteomes" id="UP000234881"/>
    </source>
</evidence>
<feature type="compositionally biased region" description="Basic and acidic residues" evidence="1">
    <location>
        <begin position="56"/>
        <end position="67"/>
    </location>
</feature>
<sequence length="128" mass="14499">MDLSVQKMQPPASVQGKSAAKKTSPGSSDDAVDDVSRDQKTRFAHGNTGYDEIDADDCHPRQPETHERKRRRKNRQLLSREDLSELTSSLEELQQADQSADGLMNMRAYQAQPSETEEDERPHFEVNI</sequence>
<accession>A0A2N5XWG4</accession>
<name>A0A2N5XWG4_9HYPH</name>
<evidence type="ECO:0000256" key="1">
    <source>
        <dbReference type="SAM" id="MobiDB-lite"/>
    </source>
</evidence>
<dbReference type="AlphaFoldDB" id="A0A2N5XWG4"/>
<proteinExistence type="predicted"/>
<protein>
    <submittedName>
        <fullName evidence="2">Uncharacterized protein</fullName>
    </submittedName>
</protein>
<gene>
    <name evidence="2" type="ORF">C0081_01000</name>
</gene>
<reference evidence="2 3" key="1">
    <citation type="submission" date="2018-01" db="EMBL/GenBank/DDBJ databases">
        <title>The draft genome sequence of Cohaesibacter sp. H1304.</title>
        <authorList>
            <person name="Wang N.-N."/>
            <person name="Du Z.-J."/>
        </authorList>
    </citation>
    <scope>NUCLEOTIDE SEQUENCE [LARGE SCALE GENOMIC DNA]</scope>
    <source>
        <strain evidence="2 3">H1304</strain>
    </source>
</reference>
<dbReference type="EMBL" id="PKUQ01000001">
    <property type="protein sequence ID" value="PLW78851.1"/>
    <property type="molecule type" value="Genomic_DNA"/>
</dbReference>
<dbReference type="OrthoDB" id="8452189at2"/>
<evidence type="ECO:0000313" key="2">
    <source>
        <dbReference type="EMBL" id="PLW78851.1"/>
    </source>
</evidence>
<comment type="caution">
    <text evidence="2">The sequence shown here is derived from an EMBL/GenBank/DDBJ whole genome shotgun (WGS) entry which is preliminary data.</text>
</comment>
<dbReference type="Proteomes" id="UP000234881">
    <property type="component" value="Unassembled WGS sequence"/>
</dbReference>
<keyword evidence="3" id="KW-1185">Reference proteome</keyword>